<evidence type="ECO:0000256" key="12">
    <source>
        <dbReference type="ARBA" id="ARBA00023136"/>
    </source>
</evidence>
<keyword evidence="11" id="KW-1133">Transmembrane helix</keyword>
<evidence type="ECO:0000313" key="17">
    <source>
        <dbReference type="Proteomes" id="UP000198914"/>
    </source>
</evidence>
<comment type="subcellular location">
    <subcellularLocation>
        <location evidence="2">Cell membrane</location>
    </subcellularLocation>
    <subcellularLocation>
        <location evidence="1">Membrane</location>
        <topology evidence="1">Single-pass membrane protein</topology>
    </subcellularLocation>
</comment>
<evidence type="ECO:0000256" key="5">
    <source>
        <dbReference type="ARBA" id="ARBA00022645"/>
    </source>
</evidence>
<dbReference type="GO" id="GO:0009002">
    <property type="term" value="F:serine-type D-Ala-D-Ala carboxypeptidase activity"/>
    <property type="evidence" value="ECO:0007669"/>
    <property type="project" value="InterPro"/>
</dbReference>
<dbReference type="SUPFAM" id="SSF56601">
    <property type="entry name" value="beta-lactamase/transpeptidase-like"/>
    <property type="match status" value="1"/>
</dbReference>
<dbReference type="Gene3D" id="3.30.1390.30">
    <property type="entry name" value="Penicillin-binding protein 2a, domain 3"/>
    <property type="match status" value="1"/>
</dbReference>
<reference evidence="17" key="1">
    <citation type="submission" date="2016-10" db="EMBL/GenBank/DDBJ databases">
        <authorList>
            <person name="Varghese N."/>
            <person name="Submissions S."/>
        </authorList>
    </citation>
    <scope>NUCLEOTIDE SEQUENCE [LARGE SCALE GENOMIC DNA]</scope>
    <source>
        <strain evidence="17">DSM 100420</strain>
    </source>
</reference>
<evidence type="ECO:0000256" key="9">
    <source>
        <dbReference type="ARBA" id="ARBA00022960"/>
    </source>
</evidence>
<keyword evidence="5" id="KW-0121">Carboxypeptidase</keyword>
<dbReference type="SUPFAM" id="SSF56519">
    <property type="entry name" value="Penicillin binding protein dimerisation domain"/>
    <property type="match status" value="1"/>
</dbReference>
<keyword evidence="3" id="KW-1003">Cell membrane</keyword>
<dbReference type="OrthoDB" id="9766847at2"/>
<dbReference type="GO" id="GO:0005886">
    <property type="term" value="C:plasma membrane"/>
    <property type="evidence" value="ECO:0007669"/>
    <property type="project" value="UniProtKB-SubCell"/>
</dbReference>
<keyword evidence="10" id="KW-0573">Peptidoglycan synthesis</keyword>
<sequence length="647" mass="70801">MKRNAHDISLSTRQISRRALLLGGAQLGFGALLLGRMRHLQVDQADEFLLLAEENRIKVRLIAPARGIIYDRNGVELAGNEQIYRVSMIREDADDVDAVITRLRGLVRLDEEVLQRALREMDRRPHQAVTLADRLSWEELSTIAVNVPAMQGITPEVGLSRIYPLGQDYAHVVGYVGRVSERDIEAAQTPDPLLQTPQFQIGKLGVERQLEDVLRGRAGARRVEQNAAGRIMRELGRSESTSGGDVQLTIDAGLQNFTQARLGQESASAVVMDVRNGDLLAAVSSPSYDANKFVSGISVPDYAELRENDHRPLHNKIVQGLYPPGSTFKMVTLLAALDAGVITPSDTFYCPGHTTVANRRFHCWKRAGHGWVDAAMSLRESCDVFYYELAQKAGIDNISKMARKLGLGVAHDLEMTSVNEGLIPDRDWKRARYGEAWVVGDSLNAAIGQGFVLASPMQLAVMTARIASGLEVSPRLVRSVDGIMRPTGVKGPLDLPRSWLDRARDGMYQVVNARGGTAGRSKFDMGGLKWAGKTGTSQVRNITAAERARGVSRNEDLPWERRDHALFVGYAPYDDPKYSVSVVVEHGGGGSTAAAPIARDVILYALNGGMPPLEAYPSSQREEAEQRLSSLELNPAVVRRGSGISEA</sequence>
<gene>
    <name evidence="16" type="ORF">SAMN05444004_102219</name>
</gene>
<dbReference type="InterPro" id="IPR050515">
    <property type="entry name" value="Beta-lactam/transpept"/>
</dbReference>
<dbReference type="Pfam" id="PF00905">
    <property type="entry name" value="Transpeptidase"/>
    <property type="match status" value="1"/>
</dbReference>
<evidence type="ECO:0000256" key="6">
    <source>
        <dbReference type="ARBA" id="ARBA00022670"/>
    </source>
</evidence>
<dbReference type="GO" id="GO:0008360">
    <property type="term" value="P:regulation of cell shape"/>
    <property type="evidence" value="ECO:0007669"/>
    <property type="project" value="UniProtKB-KW"/>
</dbReference>
<evidence type="ECO:0000256" key="13">
    <source>
        <dbReference type="ARBA" id="ARBA00023316"/>
    </source>
</evidence>
<feature type="domain" description="Penicillin-binding protein dimerisation" evidence="15">
    <location>
        <begin position="62"/>
        <end position="234"/>
    </location>
</feature>
<keyword evidence="9" id="KW-0133">Cell shape</keyword>
<keyword evidence="16" id="KW-0808">Transferase</keyword>
<dbReference type="STRING" id="1244108.SAMN05444004_102219"/>
<dbReference type="EMBL" id="FNPX01000002">
    <property type="protein sequence ID" value="SDY64262.1"/>
    <property type="molecule type" value="Genomic_DNA"/>
</dbReference>
<feature type="domain" description="Penicillin-binding protein transpeptidase" evidence="14">
    <location>
        <begin position="268"/>
        <end position="602"/>
    </location>
</feature>
<evidence type="ECO:0000256" key="11">
    <source>
        <dbReference type="ARBA" id="ARBA00022989"/>
    </source>
</evidence>
<dbReference type="GO" id="GO:0016740">
    <property type="term" value="F:transferase activity"/>
    <property type="evidence" value="ECO:0007669"/>
    <property type="project" value="UniProtKB-KW"/>
</dbReference>
<keyword evidence="7" id="KW-0812">Transmembrane</keyword>
<dbReference type="InterPro" id="IPR001460">
    <property type="entry name" value="PCN-bd_Tpept"/>
</dbReference>
<evidence type="ECO:0000313" key="16">
    <source>
        <dbReference type="EMBL" id="SDY64262.1"/>
    </source>
</evidence>
<dbReference type="GO" id="GO:0008658">
    <property type="term" value="F:penicillin binding"/>
    <property type="evidence" value="ECO:0007669"/>
    <property type="project" value="InterPro"/>
</dbReference>
<evidence type="ECO:0000256" key="10">
    <source>
        <dbReference type="ARBA" id="ARBA00022984"/>
    </source>
</evidence>
<dbReference type="InterPro" id="IPR017790">
    <property type="entry name" value="Penicillin-binding_protein_2"/>
</dbReference>
<keyword evidence="4" id="KW-0997">Cell inner membrane</keyword>
<dbReference type="InterPro" id="IPR036138">
    <property type="entry name" value="PBP_dimer_sf"/>
</dbReference>
<dbReference type="NCBIfam" id="TIGR03423">
    <property type="entry name" value="pbp2_mrdA"/>
    <property type="match status" value="1"/>
</dbReference>
<dbReference type="RefSeq" id="WP_092642660.1">
    <property type="nucleotide sequence ID" value="NZ_FNPX01000002.1"/>
</dbReference>
<dbReference type="InterPro" id="IPR005311">
    <property type="entry name" value="PBP_dimer"/>
</dbReference>
<evidence type="ECO:0000256" key="3">
    <source>
        <dbReference type="ARBA" id="ARBA00022475"/>
    </source>
</evidence>
<evidence type="ECO:0000256" key="1">
    <source>
        <dbReference type="ARBA" id="ARBA00004167"/>
    </source>
</evidence>
<dbReference type="Gene3D" id="3.40.710.10">
    <property type="entry name" value="DD-peptidase/beta-lactamase superfamily"/>
    <property type="match status" value="1"/>
</dbReference>
<dbReference type="AlphaFoldDB" id="A0A1H3LIH3"/>
<organism evidence="16 17">
    <name type="scientific">Jannaschia faecimaris</name>
    <dbReference type="NCBI Taxonomy" id="1244108"/>
    <lineage>
        <taxon>Bacteria</taxon>
        <taxon>Pseudomonadati</taxon>
        <taxon>Pseudomonadota</taxon>
        <taxon>Alphaproteobacteria</taxon>
        <taxon>Rhodobacterales</taxon>
        <taxon>Roseobacteraceae</taxon>
        <taxon>Jannaschia</taxon>
    </lineage>
</organism>
<protein>
    <submittedName>
        <fullName evidence="16">Peptidoglycan glycosyltransferase</fullName>
    </submittedName>
</protein>
<evidence type="ECO:0000256" key="4">
    <source>
        <dbReference type="ARBA" id="ARBA00022519"/>
    </source>
</evidence>
<evidence type="ECO:0000256" key="8">
    <source>
        <dbReference type="ARBA" id="ARBA00022801"/>
    </source>
</evidence>
<evidence type="ECO:0000259" key="15">
    <source>
        <dbReference type="Pfam" id="PF03717"/>
    </source>
</evidence>
<accession>A0A1H3LIH3</accession>
<name>A0A1H3LIH3_9RHOB</name>
<evidence type="ECO:0000256" key="2">
    <source>
        <dbReference type="ARBA" id="ARBA00004236"/>
    </source>
</evidence>
<evidence type="ECO:0000259" key="14">
    <source>
        <dbReference type="Pfam" id="PF00905"/>
    </source>
</evidence>
<dbReference type="PANTHER" id="PTHR30627:SF2">
    <property type="entry name" value="PEPTIDOGLYCAN D,D-TRANSPEPTIDASE MRDA"/>
    <property type="match status" value="1"/>
</dbReference>
<proteinExistence type="predicted"/>
<evidence type="ECO:0000256" key="7">
    <source>
        <dbReference type="ARBA" id="ARBA00022692"/>
    </source>
</evidence>
<dbReference type="GO" id="GO:0009252">
    <property type="term" value="P:peptidoglycan biosynthetic process"/>
    <property type="evidence" value="ECO:0007669"/>
    <property type="project" value="UniProtKB-KW"/>
</dbReference>
<keyword evidence="8" id="KW-0378">Hydrolase</keyword>
<dbReference type="Pfam" id="PF03717">
    <property type="entry name" value="PBP_dimer"/>
    <property type="match status" value="1"/>
</dbReference>
<dbReference type="GO" id="GO:0071555">
    <property type="term" value="P:cell wall organization"/>
    <property type="evidence" value="ECO:0007669"/>
    <property type="project" value="UniProtKB-KW"/>
</dbReference>
<dbReference type="InterPro" id="IPR012338">
    <property type="entry name" value="Beta-lactam/transpept-like"/>
</dbReference>
<dbReference type="Proteomes" id="UP000198914">
    <property type="component" value="Unassembled WGS sequence"/>
</dbReference>
<keyword evidence="12" id="KW-0472">Membrane</keyword>
<dbReference type="PANTHER" id="PTHR30627">
    <property type="entry name" value="PEPTIDOGLYCAN D,D-TRANSPEPTIDASE"/>
    <property type="match status" value="1"/>
</dbReference>
<keyword evidence="13" id="KW-0961">Cell wall biogenesis/degradation</keyword>
<dbReference type="GO" id="GO:0006508">
    <property type="term" value="P:proteolysis"/>
    <property type="evidence" value="ECO:0007669"/>
    <property type="project" value="UniProtKB-KW"/>
</dbReference>
<dbReference type="Gene3D" id="3.90.1310.10">
    <property type="entry name" value="Penicillin-binding protein 2a (Domain 2)"/>
    <property type="match status" value="1"/>
</dbReference>
<keyword evidence="6" id="KW-0645">Protease</keyword>
<dbReference type="GO" id="GO:0071972">
    <property type="term" value="F:peptidoglycan L,D-transpeptidase activity"/>
    <property type="evidence" value="ECO:0007669"/>
    <property type="project" value="TreeGrafter"/>
</dbReference>
<keyword evidence="17" id="KW-1185">Reference proteome</keyword>